<comment type="caution">
    <text evidence="1">The sequence shown here is derived from an EMBL/GenBank/DDBJ whole genome shotgun (WGS) entry which is preliminary data.</text>
</comment>
<dbReference type="AlphaFoldDB" id="A0ABD0KW68"/>
<reference evidence="1 2" key="1">
    <citation type="journal article" date="2023" name="Sci. Data">
        <title>Genome assembly of the Korean intertidal mud-creeper Batillaria attramentaria.</title>
        <authorList>
            <person name="Patra A.K."/>
            <person name="Ho P.T."/>
            <person name="Jun S."/>
            <person name="Lee S.J."/>
            <person name="Kim Y."/>
            <person name="Won Y.J."/>
        </authorList>
    </citation>
    <scope>NUCLEOTIDE SEQUENCE [LARGE SCALE GENOMIC DNA]</scope>
    <source>
        <strain evidence="1">Wonlab-2016</strain>
    </source>
</reference>
<name>A0ABD0KW68_9CAEN</name>
<feature type="non-terminal residue" evidence="1">
    <location>
        <position position="470"/>
    </location>
</feature>
<evidence type="ECO:0000313" key="2">
    <source>
        <dbReference type="Proteomes" id="UP001519460"/>
    </source>
</evidence>
<organism evidence="1 2">
    <name type="scientific">Batillaria attramentaria</name>
    <dbReference type="NCBI Taxonomy" id="370345"/>
    <lineage>
        <taxon>Eukaryota</taxon>
        <taxon>Metazoa</taxon>
        <taxon>Spiralia</taxon>
        <taxon>Lophotrochozoa</taxon>
        <taxon>Mollusca</taxon>
        <taxon>Gastropoda</taxon>
        <taxon>Caenogastropoda</taxon>
        <taxon>Sorbeoconcha</taxon>
        <taxon>Cerithioidea</taxon>
        <taxon>Batillariidae</taxon>
        <taxon>Batillaria</taxon>
    </lineage>
</organism>
<evidence type="ECO:0000313" key="1">
    <source>
        <dbReference type="EMBL" id="KAK7491420.1"/>
    </source>
</evidence>
<protein>
    <submittedName>
        <fullName evidence="1">Uncharacterized protein</fullName>
    </submittedName>
</protein>
<proteinExistence type="predicted"/>
<dbReference type="EMBL" id="JACVVK020000114">
    <property type="protein sequence ID" value="KAK7491420.1"/>
    <property type="molecule type" value="Genomic_DNA"/>
</dbReference>
<sequence length="470" mass="51887">MRPGGECVWRVGRVAWVVQYLALLLPFAMSMVSVVDSGVRLPPIYWNSSNPIPRALSFSAQSETRWLVSRLSFSLDLAIFTGSHQHSLSSVPAARPDSQQCRGRHYDNGSPPGDFIALCRPPSVDIGDIELVVSWARPHYNRQASNQTVRKSPRYGGQSPGHGSTLLPFHTAAVASGCLPPSLHPAPVAAPGGIGQTPGDVKPIMEPIREQTDREQDARQTALSCLEVGVSCTRTDQQTTMMVRDVVRQAARLVITYVFTVLREGCQTERVKHVRVLGTDQSTSGHPRTGVAAVYGACWRGESVLNIDAAVPWWTLERRCHGCRVELLSCRRMAGMKQVGAKIMETRVARRPTNARPFSDYFPSGRMTGRRVTEVMETLCEDLGLTVVCTVLAALWDCGEGELIVLVAIPTDHNPQSAPFHGDRFRLKWPAQCVNIGDNLTTPKPVTVRKDRLDVDHQYQLQRHQSGVFL</sequence>
<gene>
    <name evidence="1" type="ORF">BaRGS_00017249</name>
</gene>
<dbReference type="Proteomes" id="UP001519460">
    <property type="component" value="Unassembled WGS sequence"/>
</dbReference>
<accession>A0ABD0KW68</accession>
<keyword evidence="2" id="KW-1185">Reference proteome</keyword>